<organism evidence="1 2">
    <name type="scientific">Araneus ventricosus</name>
    <name type="common">Orbweaver spider</name>
    <name type="synonym">Epeira ventricosa</name>
    <dbReference type="NCBI Taxonomy" id="182803"/>
    <lineage>
        <taxon>Eukaryota</taxon>
        <taxon>Metazoa</taxon>
        <taxon>Ecdysozoa</taxon>
        <taxon>Arthropoda</taxon>
        <taxon>Chelicerata</taxon>
        <taxon>Arachnida</taxon>
        <taxon>Araneae</taxon>
        <taxon>Araneomorphae</taxon>
        <taxon>Entelegynae</taxon>
        <taxon>Araneoidea</taxon>
        <taxon>Araneidae</taxon>
        <taxon>Araneus</taxon>
    </lineage>
</organism>
<protein>
    <submittedName>
        <fullName evidence="1">Uncharacterized protein</fullName>
    </submittedName>
</protein>
<evidence type="ECO:0000313" key="1">
    <source>
        <dbReference type="EMBL" id="GBL81110.1"/>
    </source>
</evidence>
<accession>A0A4Y2AN00</accession>
<evidence type="ECO:0000313" key="2">
    <source>
        <dbReference type="Proteomes" id="UP000499080"/>
    </source>
</evidence>
<dbReference type="EMBL" id="BGPR01000024">
    <property type="protein sequence ID" value="GBL81110.1"/>
    <property type="molecule type" value="Genomic_DNA"/>
</dbReference>
<reference evidence="1 2" key="1">
    <citation type="journal article" date="2019" name="Sci. Rep.">
        <title>Orb-weaving spider Araneus ventricosus genome elucidates the spidroin gene catalogue.</title>
        <authorList>
            <person name="Kono N."/>
            <person name="Nakamura H."/>
            <person name="Ohtoshi R."/>
            <person name="Moran D.A.P."/>
            <person name="Shinohara A."/>
            <person name="Yoshida Y."/>
            <person name="Fujiwara M."/>
            <person name="Mori M."/>
            <person name="Tomita M."/>
            <person name="Arakawa K."/>
        </authorList>
    </citation>
    <scope>NUCLEOTIDE SEQUENCE [LARGE SCALE GENOMIC DNA]</scope>
</reference>
<sequence>MWQTSKGQDGQARLQPMRVTRTSYTQSGPCIKRTSSLWKKHLGGWHFRTEAEVQQAILACHHDLDADFFYTSFDKLMYRWNK</sequence>
<dbReference type="AlphaFoldDB" id="A0A4Y2AN00"/>
<keyword evidence="2" id="KW-1185">Reference proteome</keyword>
<gene>
    <name evidence="1" type="ORF">AVEN_83174_1</name>
</gene>
<proteinExistence type="predicted"/>
<name>A0A4Y2AN00_ARAVE</name>
<dbReference type="Proteomes" id="UP000499080">
    <property type="component" value="Unassembled WGS sequence"/>
</dbReference>
<comment type="caution">
    <text evidence="1">The sequence shown here is derived from an EMBL/GenBank/DDBJ whole genome shotgun (WGS) entry which is preliminary data.</text>
</comment>